<evidence type="ECO:0000256" key="1">
    <source>
        <dbReference type="SAM" id="MobiDB-lite"/>
    </source>
</evidence>
<dbReference type="InterPro" id="IPR012106">
    <property type="entry name" value="Phage_Mu_Gp1"/>
</dbReference>
<gene>
    <name evidence="2" type="primary">6</name>
    <name evidence="2" type="ORF">SEA_BUMBLE_6</name>
</gene>
<dbReference type="Pfam" id="PF10123">
    <property type="entry name" value="Mu-like_Pro"/>
    <property type="match status" value="1"/>
</dbReference>
<protein>
    <submittedName>
        <fullName evidence="2">Scaffolding protein</fullName>
    </submittedName>
</protein>
<organism evidence="2 3">
    <name type="scientific">Arthrobacter phage Bumble</name>
    <dbReference type="NCBI Taxonomy" id="2743904"/>
    <lineage>
        <taxon>Viruses</taxon>
        <taxon>Duplodnaviria</taxon>
        <taxon>Heunggongvirae</taxon>
        <taxon>Uroviricota</taxon>
        <taxon>Caudoviricetes</taxon>
        <taxon>Berryhillviridae</taxon>
        <taxon>Altadenavirus</taxon>
        <taxon>Altadenavirus bumble</taxon>
    </lineage>
</organism>
<feature type="compositionally biased region" description="Low complexity" evidence="1">
    <location>
        <begin position="238"/>
        <end position="267"/>
    </location>
</feature>
<keyword evidence="3" id="KW-1185">Reference proteome</keyword>
<accession>A0A7G3V9P1</accession>
<name>A0A7G3V9P1_9CAUD</name>
<feature type="region of interest" description="Disordered" evidence="1">
    <location>
        <begin position="238"/>
        <end position="274"/>
    </location>
</feature>
<evidence type="ECO:0000313" key="3">
    <source>
        <dbReference type="Proteomes" id="UP000516407"/>
    </source>
</evidence>
<dbReference type="EMBL" id="MT498055">
    <property type="protein sequence ID" value="QKY79772.1"/>
    <property type="molecule type" value="Genomic_DNA"/>
</dbReference>
<dbReference type="Proteomes" id="UP000516407">
    <property type="component" value="Segment"/>
</dbReference>
<evidence type="ECO:0000313" key="2">
    <source>
        <dbReference type="EMBL" id="QKY79772.1"/>
    </source>
</evidence>
<reference evidence="2 3" key="1">
    <citation type="submission" date="2020-05" db="EMBL/GenBank/DDBJ databases">
        <authorList>
            <person name="Bohanan V.A."/>
            <person name="Brazelton B.R."/>
            <person name="Coffey L.M."/>
            <person name="Donovan A.R."/>
            <person name="Gales A.C."/>
            <person name="Glasscock A.J."/>
            <person name="Grill M."/>
            <person name="Harper M.C."/>
            <person name="Hollowell C.E."/>
            <person name="Liu T.Y."/>
            <person name="Mansour C."/>
            <person name="McDowell A.D."/>
            <person name="Miller T.E."/>
            <person name="Nash A.G."/>
            <person name="Seo J."/>
            <person name="Sherman Z.A."/>
            <person name="Albert R.M."/>
            <person name="Ayala A."/>
            <person name="Monti D.L."/>
            <person name="Garlena R.A."/>
            <person name="Russell D.A."/>
            <person name="Pope W.H."/>
            <person name="Jacobs-Sera D."/>
            <person name="Hatfull G.F."/>
        </authorList>
    </citation>
    <scope>NUCLEOTIDE SEQUENCE [LARGE SCALE GENOMIC DNA]</scope>
</reference>
<sequence>MTTQRVPLVRTTIKGVELLKAGDWKGLKGRALVTKQMLSDIVSAYADKEIDRPVIKLGHIDPRFDGQPAAGWVTNPRLSEDGNTLLGDLADMPSRLAAIVPTAYRRRSVEYKRDVTTPSGRTYSASLTGLALLGAQAPAVKGLEDILDVYASENPGMEDETTYAEVVSLSFEDGDTPPVPPLPAGTVDARTGSGADSANESKGAPVAILEALKAKLGLAAEATEADVEAALAKANLTSAPAEGEAAPEGTPAAPAGTPAPAAAATPAPGTPGAPAPVALSEGVRVIQLSEDVWNSTQTALSTLQKDAAERRRKETLDVALSAGRITPAESPAWEKALAENEDATVALLSSLPARYSTVEVGLSDGGPAPEADEAELEKLAIAAGL</sequence>
<proteinExistence type="predicted"/>